<dbReference type="Proteomes" id="UP000255467">
    <property type="component" value="Unassembled WGS sequence"/>
</dbReference>
<dbReference type="InterPro" id="IPR058248">
    <property type="entry name" value="Lxx211020-like"/>
</dbReference>
<keyword evidence="2" id="KW-1185">Reference proteome</keyword>
<protein>
    <submittedName>
        <fullName evidence="1">Uncharacterized protein conserved in bacteria</fullName>
    </submittedName>
</protein>
<dbReference type="Gene3D" id="2.60.40.1890">
    <property type="entry name" value="PCu(A)C copper chaperone"/>
    <property type="match status" value="1"/>
</dbReference>
<dbReference type="SUPFAM" id="SSF110087">
    <property type="entry name" value="DR1885-like metal-binding protein"/>
    <property type="match status" value="1"/>
</dbReference>
<dbReference type="PANTHER" id="PTHR36302:SF1">
    <property type="entry name" value="COPPER CHAPERONE PCU(A)C"/>
    <property type="match status" value="1"/>
</dbReference>
<dbReference type="OrthoDB" id="9796962at2"/>
<accession>A0A379JJN9</accession>
<dbReference type="RefSeq" id="WP_081592226.1">
    <property type="nucleotide sequence ID" value="NZ_UGRY01000005.1"/>
</dbReference>
<dbReference type="Pfam" id="PF04314">
    <property type="entry name" value="PCuAC"/>
    <property type="match status" value="1"/>
</dbReference>
<reference evidence="1 2" key="1">
    <citation type="submission" date="2018-06" db="EMBL/GenBank/DDBJ databases">
        <authorList>
            <consortium name="Pathogen Informatics"/>
            <person name="Doyle S."/>
        </authorList>
    </citation>
    <scope>NUCLEOTIDE SEQUENCE [LARGE SCALE GENOMIC DNA]</scope>
    <source>
        <strain evidence="1 2">NCTC1934</strain>
    </source>
</reference>
<dbReference type="PANTHER" id="PTHR36302">
    <property type="entry name" value="BLR7088 PROTEIN"/>
    <property type="match status" value="1"/>
</dbReference>
<organism evidence="1 2">
    <name type="scientific">Nocardia otitidiscaviarum</name>
    <dbReference type="NCBI Taxonomy" id="1823"/>
    <lineage>
        <taxon>Bacteria</taxon>
        <taxon>Bacillati</taxon>
        <taxon>Actinomycetota</taxon>
        <taxon>Actinomycetes</taxon>
        <taxon>Mycobacteriales</taxon>
        <taxon>Nocardiaceae</taxon>
        <taxon>Nocardia</taxon>
    </lineage>
</organism>
<gene>
    <name evidence="1" type="ORF">NCTC1934_06055</name>
</gene>
<dbReference type="InterPro" id="IPR036182">
    <property type="entry name" value="PCuAC_sf"/>
</dbReference>
<sequence length="195" mass="19832">MSVLSPARSRATFPPARSRATGRVRRLGAVAAVSALALLPLGCSSSSPDAPAASADAVRMSDQWIKAADSGMSAAFGVLENSSDQDVTLVAASSPASNTVEIHEVVADAQGDKTMREKEGGLTIPAHGSTTLKPGGEHLMFIGLKEPLRTGAETPITLTFADGSSTTVSAQVRDFVGGKENYEPSGATTAPAHGG</sequence>
<dbReference type="EMBL" id="UGRY01000005">
    <property type="protein sequence ID" value="SUD48718.1"/>
    <property type="molecule type" value="Genomic_DNA"/>
</dbReference>
<evidence type="ECO:0000313" key="1">
    <source>
        <dbReference type="EMBL" id="SUD48718.1"/>
    </source>
</evidence>
<dbReference type="STRING" id="1406858.GCA_000710895_04729"/>
<proteinExistence type="predicted"/>
<dbReference type="InterPro" id="IPR007410">
    <property type="entry name" value="LpqE-like"/>
</dbReference>
<evidence type="ECO:0000313" key="2">
    <source>
        <dbReference type="Proteomes" id="UP000255467"/>
    </source>
</evidence>
<name>A0A379JJN9_9NOCA</name>
<dbReference type="AlphaFoldDB" id="A0A379JJN9"/>